<evidence type="ECO:0000256" key="2">
    <source>
        <dbReference type="ARBA" id="ARBA00016648"/>
    </source>
</evidence>
<dbReference type="GeneID" id="102808271"/>
<accession>A0ABM0MEC1</accession>
<dbReference type="PANTHER" id="PTHR31684:SF2">
    <property type="entry name" value="COILED-COIL DOMAIN-CONTAINING PROTEIN 43"/>
    <property type="match status" value="1"/>
</dbReference>
<comment type="similarity">
    <text evidence="1">Belongs to the CCDC43 family.</text>
</comment>
<dbReference type="Pfam" id="PF26091">
    <property type="entry name" value="PWI_CCDC43"/>
    <property type="match status" value="1"/>
</dbReference>
<reference evidence="7" key="1">
    <citation type="submission" date="2025-08" db="UniProtKB">
        <authorList>
            <consortium name="RefSeq"/>
        </authorList>
    </citation>
    <scope>IDENTIFICATION</scope>
    <source>
        <tissue evidence="7">Testes</tissue>
    </source>
</reference>
<name>A0ABM0MEC1_SACKO</name>
<dbReference type="RefSeq" id="XP_006818362.1">
    <property type="nucleotide sequence ID" value="XM_006818299.1"/>
</dbReference>
<feature type="domain" description="CCDC43 PWI-like" evidence="5">
    <location>
        <begin position="6"/>
        <end position="78"/>
    </location>
</feature>
<organism evidence="6 7">
    <name type="scientific">Saccoglossus kowalevskii</name>
    <name type="common">Acorn worm</name>
    <dbReference type="NCBI Taxonomy" id="10224"/>
    <lineage>
        <taxon>Eukaryota</taxon>
        <taxon>Metazoa</taxon>
        <taxon>Hemichordata</taxon>
        <taxon>Enteropneusta</taxon>
        <taxon>Harrimaniidae</taxon>
        <taxon>Saccoglossus</taxon>
    </lineage>
</organism>
<evidence type="ECO:0000256" key="3">
    <source>
        <dbReference type="ARBA" id="ARBA00023054"/>
    </source>
</evidence>
<evidence type="ECO:0000256" key="4">
    <source>
        <dbReference type="SAM" id="MobiDB-lite"/>
    </source>
</evidence>
<evidence type="ECO:0000259" key="5">
    <source>
        <dbReference type="Pfam" id="PF26091"/>
    </source>
</evidence>
<evidence type="ECO:0000313" key="6">
    <source>
        <dbReference type="Proteomes" id="UP000694865"/>
    </source>
</evidence>
<gene>
    <name evidence="7" type="primary">LOC102808271</name>
</gene>
<evidence type="ECO:0000256" key="1">
    <source>
        <dbReference type="ARBA" id="ARBA00005305"/>
    </source>
</evidence>
<dbReference type="InterPro" id="IPR037666">
    <property type="entry name" value="CCDC43"/>
</dbReference>
<keyword evidence="6" id="KW-1185">Reference proteome</keyword>
<keyword evidence="3" id="KW-0175">Coiled coil</keyword>
<dbReference type="PANTHER" id="PTHR31684">
    <property type="entry name" value="COILED-COIL DOMAIN-CONTAINING PROTEIN 43"/>
    <property type="match status" value="1"/>
</dbReference>
<protein>
    <recommendedName>
        <fullName evidence="2">Coiled-coil domain-containing protein 43</fullName>
    </recommendedName>
</protein>
<feature type="compositionally biased region" description="Basic residues" evidence="4">
    <location>
        <begin position="207"/>
        <end position="219"/>
    </location>
</feature>
<feature type="compositionally biased region" description="Basic and acidic residues" evidence="4">
    <location>
        <begin position="163"/>
        <end position="206"/>
    </location>
</feature>
<proteinExistence type="inferred from homology"/>
<feature type="region of interest" description="Disordered" evidence="4">
    <location>
        <begin position="160"/>
        <end position="219"/>
    </location>
</feature>
<dbReference type="InterPro" id="IPR058771">
    <property type="entry name" value="PWI_CCDC43"/>
</dbReference>
<evidence type="ECO:0000313" key="7">
    <source>
        <dbReference type="RefSeq" id="XP_006818362.1"/>
    </source>
</evidence>
<dbReference type="Proteomes" id="UP000694865">
    <property type="component" value="Unplaced"/>
</dbReference>
<sequence length="219" mass="25388">MAAAMDMDGFDVWLSDKLARLEIDQEVFGTYITGILETDDSSYDDKTDALVGILSEIAEESVQETCEEILKKWDESQKLAIIKNEEAKALEKEAKEQAFTALLEKHTSSVTKKEVSAEEKKRKEALLAQYAELSDGEEDEDVEDSVEDCAYLKENNSSIFKNTNKDDIKDAEKAKREKSKMEHEKKKERDKLQREKDKQKVIDRKDKEKKRTQKQERRR</sequence>